<gene>
    <name evidence="1" type="ORF">QJS04_geneDACA014693</name>
</gene>
<dbReference type="Proteomes" id="UP001179952">
    <property type="component" value="Unassembled WGS sequence"/>
</dbReference>
<reference evidence="1" key="1">
    <citation type="journal article" date="2023" name="Nat. Commun.">
        <title>Diploid and tetraploid genomes of Acorus and the evolution of monocots.</title>
        <authorList>
            <person name="Ma L."/>
            <person name="Liu K.W."/>
            <person name="Li Z."/>
            <person name="Hsiao Y.Y."/>
            <person name="Qi Y."/>
            <person name="Fu T."/>
            <person name="Tang G.D."/>
            <person name="Zhang D."/>
            <person name="Sun W.H."/>
            <person name="Liu D.K."/>
            <person name="Li Y."/>
            <person name="Chen G.Z."/>
            <person name="Liu X.D."/>
            <person name="Liao X.Y."/>
            <person name="Jiang Y.T."/>
            <person name="Yu X."/>
            <person name="Hao Y."/>
            <person name="Huang J."/>
            <person name="Zhao X.W."/>
            <person name="Ke S."/>
            <person name="Chen Y.Y."/>
            <person name="Wu W.L."/>
            <person name="Hsu J.L."/>
            <person name="Lin Y.F."/>
            <person name="Huang M.D."/>
            <person name="Li C.Y."/>
            <person name="Huang L."/>
            <person name="Wang Z.W."/>
            <person name="Zhao X."/>
            <person name="Zhong W.Y."/>
            <person name="Peng D.H."/>
            <person name="Ahmad S."/>
            <person name="Lan S."/>
            <person name="Zhang J.S."/>
            <person name="Tsai W.C."/>
            <person name="Van de Peer Y."/>
            <person name="Liu Z.J."/>
        </authorList>
    </citation>
    <scope>NUCLEOTIDE SEQUENCE</scope>
    <source>
        <strain evidence="1">SCP</strain>
    </source>
</reference>
<keyword evidence="2" id="KW-1185">Reference proteome</keyword>
<dbReference type="AlphaFoldDB" id="A0AAV9B3H6"/>
<sequence>MQSTLYYGMPDQALHQAYLSTHSSHASFNAEVPQVFARAVPWYVAPVACRHGYEACEDWKARERSILSPIPATVWSINKRMYPCRIYVESIA</sequence>
<evidence type="ECO:0000313" key="2">
    <source>
        <dbReference type="Proteomes" id="UP001179952"/>
    </source>
</evidence>
<accession>A0AAV9B3H6</accession>
<protein>
    <submittedName>
        <fullName evidence="1">Uncharacterized protein</fullName>
    </submittedName>
</protein>
<reference evidence="1" key="2">
    <citation type="submission" date="2023-06" db="EMBL/GenBank/DDBJ databases">
        <authorList>
            <person name="Ma L."/>
            <person name="Liu K.-W."/>
            <person name="Li Z."/>
            <person name="Hsiao Y.-Y."/>
            <person name="Qi Y."/>
            <person name="Fu T."/>
            <person name="Tang G."/>
            <person name="Zhang D."/>
            <person name="Sun W.-H."/>
            <person name="Liu D.-K."/>
            <person name="Li Y."/>
            <person name="Chen G.-Z."/>
            <person name="Liu X.-D."/>
            <person name="Liao X.-Y."/>
            <person name="Jiang Y.-T."/>
            <person name="Yu X."/>
            <person name="Hao Y."/>
            <person name="Huang J."/>
            <person name="Zhao X.-W."/>
            <person name="Ke S."/>
            <person name="Chen Y.-Y."/>
            <person name="Wu W.-L."/>
            <person name="Hsu J.-L."/>
            <person name="Lin Y.-F."/>
            <person name="Huang M.-D."/>
            <person name="Li C.-Y."/>
            <person name="Huang L."/>
            <person name="Wang Z.-W."/>
            <person name="Zhao X."/>
            <person name="Zhong W.-Y."/>
            <person name="Peng D.-H."/>
            <person name="Ahmad S."/>
            <person name="Lan S."/>
            <person name="Zhang J.-S."/>
            <person name="Tsai W.-C."/>
            <person name="Van De Peer Y."/>
            <person name="Liu Z.-J."/>
        </authorList>
    </citation>
    <scope>NUCLEOTIDE SEQUENCE</scope>
    <source>
        <strain evidence="1">SCP</strain>
        <tissue evidence="1">Leaves</tissue>
    </source>
</reference>
<name>A0AAV9B3H6_ACOGR</name>
<evidence type="ECO:0000313" key="1">
    <source>
        <dbReference type="EMBL" id="KAK1270998.1"/>
    </source>
</evidence>
<proteinExistence type="predicted"/>
<dbReference type="EMBL" id="JAUJYN010000005">
    <property type="protein sequence ID" value="KAK1270998.1"/>
    <property type="molecule type" value="Genomic_DNA"/>
</dbReference>
<comment type="caution">
    <text evidence="1">The sequence shown here is derived from an EMBL/GenBank/DDBJ whole genome shotgun (WGS) entry which is preliminary data.</text>
</comment>
<organism evidence="1 2">
    <name type="scientific">Acorus gramineus</name>
    <name type="common">Dwarf sweet flag</name>
    <dbReference type="NCBI Taxonomy" id="55184"/>
    <lineage>
        <taxon>Eukaryota</taxon>
        <taxon>Viridiplantae</taxon>
        <taxon>Streptophyta</taxon>
        <taxon>Embryophyta</taxon>
        <taxon>Tracheophyta</taxon>
        <taxon>Spermatophyta</taxon>
        <taxon>Magnoliopsida</taxon>
        <taxon>Liliopsida</taxon>
        <taxon>Acoraceae</taxon>
        <taxon>Acorus</taxon>
    </lineage>
</organism>